<dbReference type="Pfam" id="PF03013">
    <property type="entry name" value="Pyr_excise"/>
    <property type="match status" value="1"/>
</dbReference>
<protein>
    <submittedName>
        <fullName evidence="1">Pyrimidine dimer DNA glycosylase / DNA-(Apurinic or apyrimidinic site) lyase</fullName>
        <ecNumber evidence="1">3.2.2.17</ecNumber>
        <ecNumber evidence="1">4.2.99.18</ecNumber>
    </submittedName>
</protein>
<keyword evidence="1" id="KW-0456">Lyase</keyword>
<dbReference type="eggNOG" id="ENOG503195F">
    <property type="taxonomic scope" value="Bacteria"/>
</dbReference>
<keyword evidence="1" id="KW-0326">Glycosidase</keyword>
<dbReference type="STRING" id="335283.Neut_1063"/>
<dbReference type="HOGENOM" id="CLU_120482_0_0_4"/>
<accession>Q0AH64</accession>
<dbReference type="EC" id="3.2.2.17" evidence="1"/>
<proteinExistence type="predicted"/>
<organism evidence="1 2">
    <name type="scientific">Nitrosomonas eutropha (strain DSM 101675 / C91 / Nm57)</name>
    <dbReference type="NCBI Taxonomy" id="335283"/>
    <lineage>
        <taxon>Bacteria</taxon>
        <taxon>Pseudomonadati</taxon>
        <taxon>Pseudomonadota</taxon>
        <taxon>Betaproteobacteria</taxon>
        <taxon>Nitrosomonadales</taxon>
        <taxon>Nitrosomonadaceae</taxon>
        <taxon>Nitrosomonas</taxon>
    </lineage>
</organism>
<gene>
    <name evidence="1" type="ordered locus">Neut_1063</name>
</gene>
<dbReference type="InterPro" id="IPR004260">
    <property type="entry name" value="Pyr-dimer_DNA_glycosylase"/>
</dbReference>
<reference evidence="1 2" key="1">
    <citation type="journal article" date="2007" name="Environ. Microbiol.">
        <title>Whole-genome analysis of the ammonia-oxidizing bacterium, Nitrosomonas eutropha C91: implications for niche adaptation.</title>
        <authorList>
            <person name="Stein L.Y."/>
            <person name="Arp D.J."/>
            <person name="Berube P.M."/>
            <person name="Chain P.S."/>
            <person name="Hauser L."/>
            <person name="Jetten M.S."/>
            <person name="Klotz M.G."/>
            <person name="Larimer F.W."/>
            <person name="Norton J.M."/>
            <person name="Op den Camp H.J.M."/>
            <person name="Shin M."/>
            <person name="Wei X."/>
        </authorList>
    </citation>
    <scope>NUCLEOTIDE SEQUENCE [LARGE SCALE GENOMIC DNA]</scope>
    <source>
        <strain evidence="2">DSM 101675 / C91 / Nm57</strain>
    </source>
</reference>
<name>Q0AH64_NITEC</name>
<dbReference type="AlphaFoldDB" id="Q0AH64"/>
<dbReference type="EMBL" id="CP000450">
    <property type="protein sequence ID" value="ABI59318.1"/>
    <property type="molecule type" value="Genomic_DNA"/>
</dbReference>
<keyword evidence="1" id="KW-0378">Hydrolase</keyword>
<sequence>MRLWSLHPKYLDAKGLVALWREALLAKAVLCGETRGYIHHPQLERFREHPLPHLAINAYLAAVQDEATARGYSFNRLKIGSVRAVRNISVTAGQLAYEWRHLQSKLAVRSPAVHAQWSEVDTPACHPLFRCKPGGIASWERVAESF</sequence>
<dbReference type="GO" id="GO:0140078">
    <property type="term" value="F:class I DNA-(apurinic or apyrimidinic site) endonuclease activity"/>
    <property type="evidence" value="ECO:0007669"/>
    <property type="project" value="UniProtKB-EC"/>
</dbReference>
<evidence type="ECO:0000313" key="2">
    <source>
        <dbReference type="Proteomes" id="UP000001966"/>
    </source>
</evidence>
<dbReference type="OrthoDB" id="3253436at2"/>
<dbReference type="Proteomes" id="UP000001966">
    <property type="component" value="Chromosome"/>
</dbReference>
<dbReference type="GO" id="GO:0033959">
    <property type="term" value="F:deoxyribodipyrimidine endonucleosidase activity"/>
    <property type="evidence" value="ECO:0007669"/>
    <property type="project" value="UniProtKB-EC"/>
</dbReference>
<evidence type="ECO:0000313" key="1">
    <source>
        <dbReference type="EMBL" id="ABI59318.1"/>
    </source>
</evidence>
<dbReference type="EC" id="4.2.99.18" evidence="1"/>
<dbReference type="KEGG" id="net:Neut_1063"/>